<proteinExistence type="predicted"/>
<dbReference type="Proteomes" id="UP000008209">
    <property type="component" value="Chromosome"/>
</dbReference>
<dbReference type="KEGG" id="shp:Sput200_0912"/>
<dbReference type="HOGENOM" id="CLU_2452936_0_0_6"/>
<dbReference type="EMBL" id="CP002457">
    <property type="protein sequence ID" value="ADV53388.1"/>
    <property type="molecule type" value="Genomic_DNA"/>
</dbReference>
<protein>
    <submittedName>
        <fullName evidence="1">Uncharacterized protein</fullName>
    </submittedName>
</protein>
<evidence type="ECO:0000313" key="1">
    <source>
        <dbReference type="EMBL" id="ADV53388.1"/>
    </source>
</evidence>
<name>E6XLU2_SHEP2</name>
<dbReference type="PATRIC" id="fig|399804.5.peg.929"/>
<gene>
    <name evidence="1" type="ordered locus">Sput200_0912</name>
</gene>
<sequence length="89" mass="10197">MAPEFLFSVIYGAMSMNNEEDLITLYFLFAQSRLSCCDTKFHSALLITGLPTGFGSVNVPSYLFIDVFNRYFIRVTPLKVTSLFFKRFS</sequence>
<organism evidence="1 2">
    <name type="scientific">Shewanella putrefaciens (strain 200)</name>
    <dbReference type="NCBI Taxonomy" id="399804"/>
    <lineage>
        <taxon>Bacteria</taxon>
        <taxon>Pseudomonadati</taxon>
        <taxon>Pseudomonadota</taxon>
        <taxon>Gammaproteobacteria</taxon>
        <taxon>Alteromonadales</taxon>
        <taxon>Shewanellaceae</taxon>
        <taxon>Shewanella</taxon>
    </lineage>
</organism>
<accession>E6XLU2</accession>
<dbReference type="AlphaFoldDB" id="E6XLU2"/>
<reference evidence="1 2" key="1">
    <citation type="submission" date="2011-01" db="EMBL/GenBank/DDBJ databases">
        <title>Complete sequence of Shewanella putrefaciens 200.</title>
        <authorList>
            <consortium name="US DOE Joint Genome Institute"/>
            <person name="Lucas S."/>
            <person name="Copeland A."/>
            <person name="Lapidus A."/>
            <person name="Cheng J.-F."/>
            <person name="Bruce D."/>
            <person name="Goodwin L."/>
            <person name="Pitluck S."/>
            <person name="Munk A.C."/>
            <person name="Detter J.C."/>
            <person name="Han C."/>
            <person name="Tapia R."/>
            <person name="Land M."/>
            <person name="Hauser L."/>
            <person name="Chang Y.-J."/>
            <person name="Jeffries C."/>
            <person name="Kyrpides N."/>
            <person name="Ivanova N."/>
            <person name="Mikhailova N."/>
            <person name="Kolker E."/>
            <person name="Lawrence C."/>
            <person name="McCue L.A."/>
            <person name="DiChristina T."/>
            <person name="Nealson K."/>
            <person name="Fredrickson J.K."/>
            <person name="Woyke T."/>
        </authorList>
    </citation>
    <scope>NUCLEOTIDE SEQUENCE [LARGE SCALE GENOMIC DNA]</scope>
    <source>
        <strain evidence="1 2">200</strain>
    </source>
</reference>
<evidence type="ECO:0000313" key="2">
    <source>
        <dbReference type="Proteomes" id="UP000008209"/>
    </source>
</evidence>